<comment type="caution">
    <text evidence="2">The sequence shown here is derived from an EMBL/GenBank/DDBJ whole genome shotgun (WGS) entry which is preliminary data.</text>
</comment>
<name>A0A4R2KCV9_9FIRM</name>
<dbReference type="Pfam" id="PF12986">
    <property type="entry name" value="DUF3870"/>
    <property type="match status" value="1"/>
</dbReference>
<evidence type="ECO:0000259" key="1">
    <source>
        <dbReference type="Pfam" id="PF12986"/>
    </source>
</evidence>
<evidence type="ECO:0000313" key="2">
    <source>
        <dbReference type="EMBL" id="TCO70754.1"/>
    </source>
</evidence>
<dbReference type="AlphaFoldDB" id="A0A4R2KCV9"/>
<dbReference type="InterPro" id="IPR024617">
    <property type="entry name" value="DUF3870"/>
</dbReference>
<evidence type="ECO:0000313" key="3">
    <source>
        <dbReference type="Proteomes" id="UP000294919"/>
    </source>
</evidence>
<dbReference type="RefSeq" id="WP_165916381.1">
    <property type="nucleotide sequence ID" value="NZ_SLWV01000024.1"/>
</dbReference>
<feature type="domain" description="DUF3870" evidence="1">
    <location>
        <begin position="12"/>
        <end position="104"/>
    </location>
</feature>
<organism evidence="2 3">
    <name type="scientific">Marinisporobacter balticus</name>
    <dbReference type="NCBI Taxonomy" id="2018667"/>
    <lineage>
        <taxon>Bacteria</taxon>
        <taxon>Bacillati</taxon>
        <taxon>Bacillota</taxon>
        <taxon>Clostridia</taxon>
        <taxon>Peptostreptococcales</taxon>
        <taxon>Thermotaleaceae</taxon>
        <taxon>Marinisporobacter</taxon>
    </lineage>
</organism>
<reference evidence="2 3" key="1">
    <citation type="submission" date="2019-03" db="EMBL/GenBank/DDBJ databases">
        <title>Genomic Encyclopedia of Type Strains, Phase IV (KMG-IV): sequencing the most valuable type-strain genomes for metagenomic binning, comparative biology and taxonomic classification.</title>
        <authorList>
            <person name="Goeker M."/>
        </authorList>
    </citation>
    <scope>NUCLEOTIDE SEQUENCE [LARGE SCALE GENOMIC DNA]</scope>
    <source>
        <strain evidence="2 3">DSM 102940</strain>
    </source>
</reference>
<dbReference type="EMBL" id="SLWV01000024">
    <property type="protein sequence ID" value="TCO70754.1"/>
    <property type="molecule type" value="Genomic_DNA"/>
</dbReference>
<gene>
    <name evidence="2" type="ORF">EV214_12456</name>
</gene>
<dbReference type="Proteomes" id="UP000294919">
    <property type="component" value="Unassembled WGS sequence"/>
</dbReference>
<keyword evidence="3" id="KW-1185">Reference proteome</keyword>
<accession>A0A4R2KCV9</accession>
<sequence length="110" mass="12358">MDGYDKNTVYFISYAKLPENISAGKLHGVVGVGLIINTKTGIIEDAVSTLLTEEAKKFLKNIMVGFNVHDHNIDDLVHEVEYRFHGVSRKAVCVALKGAYEKYEIWKSEL</sequence>
<protein>
    <submittedName>
        <fullName evidence="2">Uncharacterized protein DUF3870</fullName>
    </submittedName>
</protein>
<proteinExistence type="predicted"/>